<dbReference type="Pfam" id="PF00924">
    <property type="entry name" value="MS_channel_2nd"/>
    <property type="match status" value="1"/>
</dbReference>
<dbReference type="InterPro" id="IPR006685">
    <property type="entry name" value="MscS_channel_2nd"/>
</dbReference>
<dbReference type="Gene3D" id="2.30.30.60">
    <property type="match status" value="1"/>
</dbReference>
<evidence type="ECO:0000256" key="5">
    <source>
        <dbReference type="ARBA" id="ARBA00022989"/>
    </source>
</evidence>
<dbReference type="PANTHER" id="PTHR30221:SF1">
    <property type="entry name" value="SMALL-CONDUCTANCE MECHANOSENSITIVE CHANNEL"/>
    <property type="match status" value="1"/>
</dbReference>
<protein>
    <submittedName>
        <fullName evidence="10">Mechanosensitive ion channel protein MscS</fullName>
    </submittedName>
</protein>
<dbReference type="AlphaFoldDB" id="A0A1Q6INQ2"/>
<feature type="domain" description="Mechanosensitive ion channel MscS" evidence="8">
    <location>
        <begin position="113"/>
        <end position="179"/>
    </location>
</feature>
<feature type="non-terminal residue" evidence="10">
    <location>
        <position position="228"/>
    </location>
</feature>
<feature type="transmembrane region" description="Helical" evidence="7">
    <location>
        <begin position="29"/>
        <end position="50"/>
    </location>
</feature>
<dbReference type="InterPro" id="IPR023408">
    <property type="entry name" value="MscS_beta-dom_sf"/>
</dbReference>
<dbReference type="SUPFAM" id="SSF82861">
    <property type="entry name" value="Mechanosensitive channel protein MscS (YggB), transmembrane region"/>
    <property type="match status" value="1"/>
</dbReference>
<evidence type="ECO:0000313" key="10">
    <source>
        <dbReference type="EMBL" id="OKZ42473.1"/>
    </source>
</evidence>
<evidence type="ECO:0000313" key="11">
    <source>
        <dbReference type="Proteomes" id="UP000186631"/>
    </source>
</evidence>
<keyword evidence="3" id="KW-1003">Cell membrane</keyword>
<dbReference type="GO" id="GO:0005886">
    <property type="term" value="C:plasma membrane"/>
    <property type="evidence" value="ECO:0007669"/>
    <property type="project" value="UniProtKB-SubCell"/>
</dbReference>
<evidence type="ECO:0000256" key="3">
    <source>
        <dbReference type="ARBA" id="ARBA00022475"/>
    </source>
</evidence>
<feature type="domain" description="Mechanosensitive ion channel MscS C-terminal" evidence="9">
    <location>
        <begin position="185"/>
        <end position="223"/>
    </location>
</feature>
<dbReference type="InterPro" id="IPR049278">
    <property type="entry name" value="MS_channel_C"/>
</dbReference>
<dbReference type="InterPro" id="IPR006686">
    <property type="entry name" value="MscS_channel_CS"/>
</dbReference>
<evidence type="ECO:0000259" key="8">
    <source>
        <dbReference type="Pfam" id="PF00924"/>
    </source>
</evidence>
<keyword evidence="6 7" id="KW-0472">Membrane</keyword>
<dbReference type="InterPro" id="IPR010920">
    <property type="entry name" value="LSM_dom_sf"/>
</dbReference>
<dbReference type="Pfam" id="PF05552">
    <property type="entry name" value="MS_channel_1st_1"/>
    <property type="match status" value="1"/>
</dbReference>
<keyword evidence="5 7" id="KW-1133">Transmembrane helix</keyword>
<dbReference type="PANTHER" id="PTHR30221">
    <property type="entry name" value="SMALL-CONDUCTANCE MECHANOSENSITIVE CHANNEL"/>
    <property type="match status" value="1"/>
</dbReference>
<dbReference type="InterPro" id="IPR008910">
    <property type="entry name" value="MSC_TM_helix"/>
</dbReference>
<accession>A0A1Q6INQ2</accession>
<evidence type="ECO:0000259" key="9">
    <source>
        <dbReference type="Pfam" id="PF21082"/>
    </source>
</evidence>
<dbReference type="InterPro" id="IPR011066">
    <property type="entry name" value="MscS_channel_C_sf"/>
</dbReference>
<dbReference type="GO" id="GO:0008381">
    <property type="term" value="F:mechanosensitive monoatomic ion channel activity"/>
    <property type="evidence" value="ECO:0007669"/>
    <property type="project" value="InterPro"/>
</dbReference>
<evidence type="ECO:0000256" key="4">
    <source>
        <dbReference type="ARBA" id="ARBA00022692"/>
    </source>
</evidence>
<feature type="transmembrane region" description="Helical" evidence="7">
    <location>
        <begin position="95"/>
        <end position="125"/>
    </location>
</feature>
<evidence type="ECO:0000256" key="7">
    <source>
        <dbReference type="SAM" id="Phobius"/>
    </source>
</evidence>
<sequence length="228" mass="24942">MLLASETSIQLTNALEKLIDSGIQLGERVLGALIIFIIGKFLVNWLNRLFARILEKRKVDPSIQSFLKSMVNILLLIMLILAVIGKLGIELTGFAALLASAGVAIGMALSGNLQNFAGGLIILLFRPYKVGDFIEASTGASGTVKEIQIFHTILITADNKMIYVPNGAMSSGVITNYSKLDTRRIEWNFGVDYGEDYNKVEKVLREIIANDKRILTSPAPFIELGELA</sequence>
<comment type="similarity">
    <text evidence="2">Belongs to the MscS (TC 1.A.23) family.</text>
</comment>
<dbReference type="PROSITE" id="PS01246">
    <property type="entry name" value="UPF0003"/>
    <property type="match status" value="1"/>
</dbReference>
<comment type="subcellular location">
    <subcellularLocation>
        <location evidence="1">Cell membrane</location>
        <topology evidence="1">Multi-pass membrane protein</topology>
    </subcellularLocation>
</comment>
<evidence type="ECO:0000256" key="1">
    <source>
        <dbReference type="ARBA" id="ARBA00004651"/>
    </source>
</evidence>
<name>A0A1Q6INQ2_PHOVU</name>
<dbReference type="SUPFAM" id="SSF82689">
    <property type="entry name" value="Mechanosensitive channel protein MscS (YggB), C-terminal domain"/>
    <property type="match status" value="1"/>
</dbReference>
<feature type="transmembrane region" description="Helical" evidence="7">
    <location>
        <begin position="71"/>
        <end position="89"/>
    </location>
</feature>
<evidence type="ECO:0000256" key="2">
    <source>
        <dbReference type="ARBA" id="ARBA00008017"/>
    </source>
</evidence>
<dbReference type="EMBL" id="MNQV01000275">
    <property type="protein sequence ID" value="OKZ42473.1"/>
    <property type="molecule type" value="Genomic_DNA"/>
</dbReference>
<dbReference type="InterPro" id="IPR045275">
    <property type="entry name" value="MscS_archaea/bacteria_type"/>
</dbReference>
<organism evidence="10 11">
    <name type="scientific">Phocaeicola vulgatus</name>
    <name type="common">Bacteroides vulgatus</name>
    <dbReference type="NCBI Taxonomy" id="821"/>
    <lineage>
        <taxon>Bacteria</taxon>
        <taxon>Pseudomonadati</taxon>
        <taxon>Bacteroidota</taxon>
        <taxon>Bacteroidia</taxon>
        <taxon>Bacteroidales</taxon>
        <taxon>Bacteroidaceae</taxon>
        <taxon>Phocaeicola</taxon>
    </lineage>
</organism>
<evidence type="ECO:0000256" key="6">
    <source>
        <dbReference type="ARBA" id="ARBA00023136"/>
    </source>
</evidence>
<dbReference type="SUPFAM" id="SSF50182">
    <property type="entry name" value="Sm-like ribonucleoproteins"/>
    <property type="match status" value="1"/>
</dbReference>
<dbReference type="Gene3D" id="3.30.70.100">
    <property type="match status" value="1"/>
</dbReference>
<reference evidence="10 11" key="1">
    <citation type="journal article" date="2016" name="Nat. Biotechnol.">
        <title>Measurement of bacterial replication rates in microbial communities.</title>
        <authorList>
            <person name="Brown C.T."/>
            <person name="Olm M.R."/>
            <person name="Thomas B.C."/>
            <person name="Banfield J.F."/>
        </authorList>
    </citation>
    <scope>NUCLEOTIDE SEQUENCE [LARGE SCALE GENOMIC DNA]</scope>
    <source>
        <strain evidence="10">42_262</strain>
    </source>
</reference>
<keyword evidence="4 7" id="KW-0812">Transmembrane</keyword>
<dbReference type="InterPro" id="IPR011014">
    <property type="entry name" value="MscS_channel_TM-2"/>
</dbReference>
<proteinExistence type="inferred from homology"/>
<comment type="caution">
    <text evidence="10">The sequence shown here is derived from an EMBL/GenBank/DDBJ whole genome shotgun (WGS) entry which is preliminary data.</text>
</comment>
<dbReference type="Gene3D" id="1.10.287.1260">
    <property type="match status" value="1"/>
</dbReference>
<dbReference type="Pfam" id="PF21082">
    <property type="entry name" value="MS_channel_3rd"/>
    <property type="match status" value="1"/>
</dbReference>
<gene>
    <name evidence="10" type="ORF">BHV80_19510</name>
</gene>
<dbReference type="Proteomes" id="UP000186631">
    <property type="component" value="Unassembled WGS sequence"/>
</dbReference>